<dbReference type="EMBL" id="JAANBB010000038">
    <property type="protein sequence ID" value="KAF7553981.1"/>
    <property type="molecule type" value="Genomic_DNA"/>
</dbReference>
<protein>
    <submittedName>
        <fullName evidence="2">Uncharacterized protein</fullName>
    </submittedName>
</protein>
<feature type="region of interest" description="Disordered" evidence="1">
    <location>
        <begin position="1"/>
        <end position="69"/>
    </location>
</feature>
<comment type="caution">
    <text evidence="2">The sequence shown here is derived from an EMBL/GenBank/DDBJ whole genome shotgun (WGS) entry which is preliminary data.</text>
</comment>
<keyword evidence="3" id="KW-1185">Reference proteome</keyword>
<sequence>MSDEGRNSPPPESQTGKQLHDPPGSGQGLNNTDNKTKDKDPKAQLENLESNPKDVMEEARKRIFAKPGE</sequence>
<feature type="compositionally biased region" description="Basic and acidic residues" evidence="1">
    <location>
        <begin position="51"/>
        <end position="61"/>
    </location>
</feature>
<evidence type="ECO:0000313" key="2">
    <source>
        <dbReference type="EMBL" id="KAF7553981.1"/>
    </source>
</evidence>
<reference evidence="2" key="1">
    <citation type="submission" date="2020-03" db="EMBL/GenBank/DDBJ databases">
        <title>Draft Genome Sequence of Cylindrodendrum hubeiense.</title>
        <authorList>
            <person name="Buettner E."/>
            <person name="Kellner H."/>
        </authorList>
    </citation>
    <scope>NUCLEOTIDE SEQUENCE</scope>
    <source>
        <strain evidence="2">IHI 201604</strain>
    </source>
</reference>
<dbReference type="AlphaFoldDB" id="A0A9P5HF22"/>
<organism evidence="2 3">
    <name type="scientific">Cylindrodendrum hubeiense</name>
    <dbReference type="NCBI Taxonomy" id="595255"/>
    <lineage>
        <taxon>Eukaryota</taxon>
        <taxon>Fungi</taxon>
        <taxon>Dikarya</taxon>
        <taxon>Ascomycota</taxon>
        <taxon>Pezizomycotina</taxon>
        <taxon>Sordariomycetes</taxon>
        <taxon>Hypocreomycetidae</taxon>
        <taxon>Hypocreales</taxon>
        <taxon>Nectriaceae</taxon>
        <taxon>Cylindrodendrum</taxon>
    </lineage>
</organism>
<accession>A0A9P5HF22</accession>
<proteinExistence type="predicted"/>
<dbReference type="Proteomes" id="UP000722485">
    <property type="component" value="Unassembled WGS sequence"/>
</dbReference>
<name>A0A9P5HF22_9HYPO</name>
<gene>
    <name evidence="2" type="ORF">G7Z17_g3214</name>
</gene>
<feature type="compositionally biased region" description="Basic and acidic residues" evidence="1">
    <location>
        <begin position="34"/>
        <end position="43"/>
    </location>
</feature>
<evidence type="ECO:0000313" key="3">
    <source>
        <dbReference type="Proteomes" id="UP000722485"/>
    </source>
</evidence>
<evidence type="ECO:0000256" key="1">
    <source>
        <dbReference type="SAM" id="MobiDB-lite"/>
    </source>
</evidence>